<keyword evidence="4" id="KW-1185">Reference proteome</keyword>
<feature type="region of interest" description="Disordered" evidence="1">
    <location>
        <begin position="41"/>
        <end position="63"/>
    </location>
</feature>
<dbReference type="EMBL" id="DS995702">
    <property type="protein sequence ID" value="EEQ29452.1"/>
    <property type="molecule type" value="Genomic_DNA"/>
</dbReference>
<dbReference type="AlphaFoldDB" id="C5FFK5"/>
<dbReference type="HOGENOM" id="CLU_1234734_0_0_1"/>
<evidence type="ECO:0000256" key="2">
    <source>
        <dbReference type="SAM" id="Phobius"/>
    </source>
</evidence>
<name>C5FFK5_ARTOC</name>
<gene>
    <name evidence="3" type="ORF">MCYG_02271</name>
</gene>
<accession>C5FFK5</accession>
<sequence length="224" mass="24326">MGANASICARSKEDASSSPSTSVCLPVQPEKLLSGRYHGVPWSSSSRSGCGWRDSTSPPRPVGPRGYASSLPFFWIDNMGGRVSSPASGLLLARLRPVLRSSTRHCPDYLIPQTCDIVSTSDRRVPEEPLGTSEEPGIGIRPIVPIWVHVATILEGVSAALSERRMLLPIAQRHPNRPLVWTLCDRISVQDRISGIAILGSLACLVLSILSIFLSVYLQWTEDV</sequence>
<keyword evidence="2" id="KW-0812">Transmembrane</keyword>
<organism evidence="3 4">
    <name type="scientific">Arthroderma otae (strain ATCC MYA-4605 / CBS 113480)</name>
    <name type="common">Microsporum canis</name>
    <dbReference type="NCBI Taxonomy" id="554155"/>
    <lineage>
        <taxon>Eukaryota</taxon>
        <taxon>Fungi</taxon>
        <taxon>Dikarya</taxon>
        <taxon>Ascomycota</taxon>
        <taxon>Pezizomycotina</taxon>
        <taxon>Eurotiomycetes</taxon>
        <taxon>Eurotiomycetidae</taxon>
        <taxon>Onygenales</taxon>
        <taxon>Arthrodermataceae</taxon>
        <taxon>Microsporum</taxon>
    </lineage>
</organism>
<reference evidence="4" key="1">
    <citation type="journal article" date="2012" name="MBio">
        <title>Comparative genome analysis of Trichophyton rubrum and related dermatophytes reveals candidate genes involved in infection.</title>
        <authorList>
            <person name="Martinez D.A."/>
            <person name="Oliver B.G."/>
            <person name="Graeser Y."/>
            <person name="Goldberg J.M."/>
            <person name="Li W."/>
            <person name="Martinez-Rossi N.M."/>
            <person name="Monod M."/>
            <person name="Shelest E."/>
            <person name="Barton R.C."/>
            <person name="Birch E."/>
            <person name="Brakhage A.A."/>
            <person name="Chen Z."/>
            <person name="Gurr S.J."/>
            <person name="Heiman D."/>
            <person name="Heitman J."/>
            <person name="Kosti I."/>
            <person name="Rossi A."/>
            <person name="Saif S."/>
            <person name="Samalova M."/>
            <person name="Saunders C.W."/>
            <person name="Shea T."/>
            <person name="Summerbell R.C."/>
            <person name="Xu J."/>
            <person name="Young S."/>
            <person name="Zeng Q."/>
            <person name="Birren B.W."/>
            <person name="Cuomo C.A."/>
            <person name="White T.C."/>
        </authorList>
    </citation>
    <scope>NUCLEOTIDE SEQUENCE [LARGE SCALE GENOMIC DNA]</scope>
    <source>
        <strain evidence="4">ATCC MYA-4605 / CBS 113480</strain>
    </source>
</reference>
<feature type="transmembrane region" description="Helical" evidence="2">
    <location>
        <begin position="196"/>
        <end position="218"/>
    </location>
</feature>
<keyword evidence="2" id="KW-0472">Membrane</keyword>
<dbReference type="GeneID" id="9226329"/>
<dbReference type="Proteomes" id="UP000002035">
    <property type="component" value="Unassembled WGS sequence"/>
</dbReference>
<feature type="compositionally biased region" description="Low complexity" evidence="1">
    <location>
        <begin position="42"/>
        <end position="55"/>
    </location>
</feature>
<evidence type="ECO:0000256" key="1">
    <source>
        <dbReference type="SAM" id="MobiDB-lite"/>
    </source>
</evidence>
<protein>
    <submittedName>
        <fullName evidence="3">Uncharacterized protein</fullName>
    </submittedName>
</protein>
<evidence type="ECO:0000313" key="3">
    <source>
        <dbReference type="EMBL" id="EEQ29452.1"/>
    </source>
</evidence>
<proteinExistence type="predicted"/>
<evidence type="ECO:0000313" key="4">
    <source>
        <dbReference type="Proteomes" id="UP000002035"/>
    </source>
</evidence>
<keyword evidence="2" id="KW-1133">Transmembrane helix</keyword>
<dbReference type="RefSeq" id="XP_002849337.1">
    <property type="nucleotide sequence ID" value="XM_002849291.1"/>
</dbReference>
<dbReference type="VEuPathDB" id="FungiDB:MCYG_02271"/>
<feature type="region of interest" description="Disordered" evidence="1">
    <location>
        <begin position="1"/>
        <end position="23"/>
    </location>
</feature>